<evidence type="ECO:0000259" key="1">
    <source>
        <dbReference type="Pfam" id="PF22043"/>
    </source>
</evidence>
<gene>
    <name evidence="2" type="ORF">LPTSP4_35060</name>
</gene>
<keyword evidence="3" id="KW-1185">Reference proteome</keyword>
<dbReference type="Pfam" id="PF22043">
    <property type="entry name" value="DUF6935"/>
    <property type="match status" value="1"/>
</dbReference>
<evidence type="ECO:0000313" key="2">
    <source>
        <dbReference type="EMBL" id="GBF51968.1"/>
    </source>
</evidence>
<reference evidence="2 3" key="1">
    <citation type="submission" date="2018-02" db="EMBL/GenBank/DDBJ databases">
        <title>Novel Leptospira species isolated from soil and water in Japan.</title>
        <authorList>
            <person name="Nakao R."/>
            <person name="Masuzawa T."/>
        </authorList>
    </citation>
    <scope>NUCLEOTIDE SEQUENCE [LARGE SCALE GENOMIC DNA]</scope>
    <source>
        <strain evidence="2 3">YH101</strain>
    </source>
</reference>
<proteinExistence type="predicted"/>
<protein>
    <submittedName>
        <fullName evidence="2">Signal peptide</fullName>
    </submittedName>
</protein>
<dbReference type="EMBL" id="BFBB01000009">
    <property type="protein sequence ID" value="GBF51968.1"/>
    <property type="molecule type" value="Genomic_DNA"/>
</dbReference>
<dbReference type="AlphaFoldDB" id="A0A2P2E518"/>
<dbReference type="Proteomes" id="UP000245133">
    <property type="component" value="Unassembled WGS sequence"/>
</dbReference>
<organism evidence="2 3">
    <name type="scientific">Leptospira ryugenii</name>
    <dbReference type="NCBI Taxonomy" id="1917863"/>
    <lineage>
        <taxon>Bacteria</taxon>
        <taxon>Pseudomonadati</taxon>
        <taxon>Spirochaetota</taxon>
        <taxon>Spirochaetia</taxon>
        <taxon>Leptospirales</taxon>
        <taxon>Leptospiraceae</taxon>
        <taxon>Leptospira</taxon>
    </lineage>
</organism>
<dbReference type="InterPro" id="IPR053907">
    <property type="entry name" value="DUF6935"/>
</dbReference>
<comment type="caution">
    <text evidence="2">The sequence shown here is derived from an EMBL/GenBank/DDBJ whole genome shotgun (WGS) entry which is preliminary data.</text>
</comment>
<sequence>MSFPQVPGSITEFETLQTQLGTSPEGAVALMVLAIHLYGKDSQLGNQAIITAILKKNRQKSSKPTAYKGEDLGNGDRYLIGQLDKYKMLATGYFKGAEPGNGYTASTPLTVETFTNPYSGDEASGKIKLFVATKGASSYRPVTVEKESDGIWRAKEFSSLCVGMMPPK</sequence>
<evidence type="ECO:0000313" key="3">
    <source>
        <dbReference type="Proteomes" id="UP000245133"/>
    </source>
</evidence>
<feature type="domain" description="DUF6935" evidence="1">
    <location>
        <begin position="5"/>
        <end position="168"/>
    </location>
</feature>
<name>A0A2P2E518_9LEPT</name>
<accession>A0A2P2E518</accession>